<keyword evidence="3" id="KW-1185">Reference proteome</keyword>
<accession>A0A4S2K3U9</accession>
<protein>
    <submittedName>
        <fullName evidence="2">Beta-glucuronidase</fullName>
    </submittedName>
</protein>
<evidence type="ECO:0000313" key="3">
    <source>
        <dbReference type="Proteomes" id="UP000310200"/>
    </source>
</evidence>
<gene>
    <name evidence="2" type="ORF">DBV15_10952</name>
</gene>
<name>A0A4S2K3U9_9HYME</name>
<feature type="non-terminal residue" evidence="2">
    <location>
        <position position="176"/>
    </location>
</feature>
<sequence length="176" mass="19299">SDFFTDGDADGESENRRARGSEERSARFSGRLPAGRRAAPLDAERSGVVTLGEPEAQARMLHIGAAVPSLRTEMTGTTSLFGNFSSDAVTRLAIERGDRCKTIVAIRGIRDTSAVVYLCIRATRGNDLMLWEGKSALVGGHRARKPILLRTRPRGLKNSFFRESASKDSFHFKQES</sequence>
<comment type="caution">
    <text evidence="2">The sequence shown here is derived from an EMBL/GenBank/DDBJ whole genome shotgun (WGS) entry which is preliminary data.</text>
</comment>
<organism evidence="2 3">
    <name type="scientific">Temnothorax longispinosus</name>
    <dbReference type="NCBI Taxonomy" id="300112"/>
    <lineage>
        <taxon>Eukaryota</taxon>
        <taxon>Metazoa</taxon>
        <taxon>Ecdysozoa</taxon>
        <taxon>Arthropoda</taxon>
        <taxon>Hexapoda</taxon>
        <taxon>Insecta</taxon>
        <taxon>Pterygota</taxon>
        <taxon>Neoptera</taxon>
        <taxon>Endopterygota</taxon>
        <taxon>Hymenoptera</taxon>
        <taxon>Apocrita</taxon>
        <taxon>Aculeata</taxon>
        <taxon>Formicoidea</taxon>
        <taxon>Formicidae</taxon>
        <taxon>Myrmicinae</taxon>
        <taxon>Temnothorax</taxon>
    </lineage>
</organism>
<evidence type="ECO:0000256" key="1">
    <source>
        <dbReference type="SAM" id="MobiDB-lite"/>
    </source>
</evidence>
<proteinExistence type="predicted"/>
<dbReference type="EMBL" id="QBLH01003228">
    <property type="protein sequence ID" value="TGZ41799.1"/>
    <property type="molecule type" value="Genomic_DNA"/>
</dbReference>
<evidence type="ECO:0000313" key="2">
    <source>
        <dbReference type="EMBL" id="TGZ41799.1"/>
    </source>
</evidence>
<dbReference type="AlphaFoldDB" id="A0A4S2K3U9"/>
<feature type="non-terminal residue" evidence="2">
    <location>
        <position position="1"/>
    </location>
</feature>
<reference evidence="2 3" key="1">
    <citation type="journal article" date="2019" name="Philos. Trans. R. Soc. Lond., B, Biol. Sci.">
        <title>Ant behaviour and brain gene expression of defending hosts depend on the ecological success of the intruding social parasite.</title>
        <authorList>
            <person name="Kaur R."/>
            <person name="Stoldt M."/>
            <person name="Jongepier E."/>
            <person name="Feldmeyer B."/>
            <person name="Menzel F."/>
            <person name="Bornberg-Bauer E."/>
            <person name="Foitzik S."/>
        </authorList>
    </citation>
    <scope>NUCLEOTIDE SEQUENCE [LARGE SCALE GENOMIC DNA]</scope>
    <source>
        <tissue evidence="2">Whole body</tissue>
    </source>
</reference>
<feature type="compositionally biased region" description="Basic and acidic residues" evidence="1">
    <location>
        <begin position="13"/>
        <end position="26"/>
    </location>
</feature>
<feature type="region of interest" description="Disordered" evidence="1">
    <location>
        <begin position="1"/>
        <end position="46"/>
    </location>
</feature>
<feature type="compositionally biased region" description="Acidic residues" evidence="1">
    <location>
        <begin position="1"/>
        <end position="12"/>
    </location>
</feature>
<dbReference type="Proteomes" id="UP000310200">
    <property type="component" value="Unassembled WGS sequence"/>
</dbReference>